<evidence type="ECO:0000256" key="8">
    <source>
        <dbReference type="ARBA" id="ARBA00023136"/>
    </source>
</evidence>
<gene>
    <name evidence="13" type="ORF">C2E20_8586</name>
</gene>
<dbReference type="EMBL" id="LHPF02000048">
    <property type="protein sequence ID" value="PSC67774.1"/>
    <property type="molecule type" value="Genomic_DNA"/>
</dbReference>
<keyword evidence="6 9" id="KW-0378">Hydrolase</keyword>
<evidence type="ECO:0000256" key="1">
    <source>
        <dbReference type="ARBA" id="ARBA00004370"/>
    </source>
</evidence>
<evidence type="ECO:0000256" key="11">
    <source>
        <dbReference type="SAM" id="SignalP"/>
    </source>
</evidence>
<feature type="compositionally biased region" description="Low complexity" evidence="10">
    <location>
        <begin position="816"/>
        <end position="825"/>
    </location>
</feature>
<feature type="active site" description="Charge relay system" evidence="9">
    <location>
        <position position="1556"/>
    </location>
</feature>
<keyword evidence="3 9" id="KW-0645">Protease</keyword>
<keyword evidence="7 9" id="KW-0720">Serine protease</keyword>
<organism evidence="13 14">
    <name type="scientific">Micractinium conductrix</name>
    <dbReference type="NCBI Taxonomy" id="554055"/>
    <lineage>
        <taxon>Eukaryota</taxon>
        <taxon>Viridiplantae</taxon>
        <taxon>Chlorophyta</taxon>
        <taxon>core chlorophytes</taxon>
        <taxon>Trebouxiophyceae</taxon>
        <taxon>Chlorellales</taxon>
        <taxon>Chlorellaceae</taxon>
        <taxon>Chlorella clade</taxon>
        <taxon>Micractinium</taxon>
    </lineage>
</organism>
<dbReference type="PROSITE" id="PS51166">
    <property type="entry name" value="CBM20"/>
    <property type="match status" value="1"/>
</dbReference>
<feature type="compositionally biased region" description="Pro residues" evidence="10">
    <location>
        <begin position="1627"/>
        <end position="1660"/>
    </location>
</feature>
<comment type="caution">
    <text evidence="13">The sequence shown here is derived from an EMBL/GenBank/DDBJ whole genome shotgun (WGS) entry which is preliminary data.</text>
</comment>
<evidence type="ECO:0000256" key="6">
    <source>
        <dbReference type="ARBA" id="ARBA00022801"/>
    </source>
</evidence>
<feature type="region of interest" description="Disordered" evidence="10">
    <location>
        <begin position="1772"/>
        <end position="1930"/>
    </location>
</feature>
<dbReference type="STRING" id="554055.A0A2P6V157"/>
<dbReference type="InterPro" id="IPR036852">
    <property type="entry name" value="Peptidase_S8/S53_dom_sf"/>
</dbReference>
<name>A0A2P6V157_9CHLO</name>
<keyword evidence="8" id="KW-0472">Membrane</keyword>
<proteinExistence type="inferred from homology"/>
<dbReference type="Proteomes" id="UP000239649">
    <property type="component" value="Unassembled WGS sequence"/>
</dbReference>
<sequence length="2106" mass="221418">MSAVAEPRQPLRWRGGLRGPSLLLLAVLVVLTVVKQVGPASPPWEASVPAPQRPCPVTTAGTAGSRVPAPAPSPAPRRHSDTSRLPAGKAAAALPAGDNSSYVSMCIIAKDEHCDIREWVLHHASIGVGKFYLFDTQSDPPMQPVLDDLIASGLVSYHYLTNDTREVALEAPPPGRSINWQRPVYSHCLERYGPRHAWMAFFDADEFVMLEGATPGRPGSLPDLLRKYTDRGGLALHWQFFSFGRHVLRPPGGVLASYTACSPRISSFVKSIVQPKYATGLQTVHTFTYGQGRYAVNTAGVRVRRPQLQKKQATGKGAVLHHYISRSLADFEVKTRRRGGAGSVKTLDNFLDYHRAANSTCTAAVMLGLALAEQYDLNRHPPAGEDAVIEAGGKVISVGSDGTIVISAGKAGAAVPIKESAEVEYLTARTAVVQKEFEGSLGADDFVQRVEMALHAFGFSGENCIAMVNLCRDEVTVTLKQKIDAVFGASFSTNGLGGVLTCGAVGMGAGFSHSPICGTTGKERYVFFSFPHISINSKGEVGPMSRPGRPGQSCACGALIKSWTELRAEGVSCNCKIPGVHDAVDPEYSILKQRIARRLRHEGETDESVQKLSLTDITKVAERTISDDLEFLISKTVDTTKADYAVITGVQVHNWAAEFEDNSPNLEFVYPTSAYVVVNGVKTHLNLQAMPPLTPRQIRLLHGGDQKVVCNTGGQSTLRAEDPASTYDSKDARKSQKNRLQRYISLLKEEGLEGAAAMPSLANLQESVTMKGLPARCATADNSTILIDQKYLNDEELQRMRTELEGKYASRVARRGGAAVPAAPSTQRCRPAAAQRDIQATYTARPDTVRRPSPLPLRPSSRTPAPASAPLAARPSGPASKLPVGPPPLLRVAFTVPDCRLIFGEQLVLTGSCEALGSWGVEGAPRLECGPSGDSWSVQLALPAGSHTFKLAVLRQDGAAFWEEGPDRELDVPEGAAAVAAKARTGMRVSCRWGDWQAQPEAALAAAAELDAMLAPPPPQQAADSAGATAAGPAAGAGAGLAAAAAAVAPAAAAAATAAQLSAPSALERAARILEPGAGGAAPPAAGVPFREADLGPGQFTVVYTRGPLLWQARVAAARSGRVTDPSGNQASQELDPRTRRVVNRGQLLGAALALTAEGSYEPVEGATGRKGCCPQRVRASVERGSLQAWGATLQLPISGAGLVDVAYVDRAAGLRIFRALNGSVSVQMRQPPPRPGSVRTTSGSSGGPAVYAILDGSSPHDKVKQLELLPEVAWAALDYQWELPEDRPRAAAGAPEAWAMVGGTAKPVCIVDMGIAHHPDLPKPTIGWNTVPIVSCPPPCAVNATTFVRFPEPGENSFNDYLERRTATHGTGVAGTVAALANNSRGGAGLAFDAPLMVCRIWNETQEAGGYSSSIYRCIDLCLEAGARVFSISLGARSGGSPDAGMLAMATKVRNAGGLLVAAAGNDAFSYDAPASRGMWLFPAALSHPTWGYDNVLTVAATEVTSSGLELWQGASGYSNSGPSVVHLAAPGSDIVTPSWSAADAERYVLREGTSFACPLVAAAAAMMFAAAEARGLPATYLEVKEALMQGVTKARNLNNLVAANGQLHVARSLEILLASRPWRPPSPPGVAPPSPRPPPCPPPTPPSPSPSPPPPSPPSGFDQHPGELWLFDGRAASWHAVHDLVPSVGACMALCRAQPACGLFTYLDYASNDLGSGGENPYLYVLCEESAPNCLLWSDDAPPCGEEWGSCPCMANLQNATRDLAFIQSGRALRPPPPSPPPSPPPPPSPSPPPSPPPPSPSPSPPPPSPSPPPPSPSPPPKPPRPASPPPRPSPPPPRPNPPPPKARPPPPRPRPPPPPPRPPPPRPRPPPPPRPRPPPRTPPRQPLFRNPGASSPPPPKRKRPSPLPPPRKAASPPPPKPAPGPRKYHLVLQGRRAACHPAHWGYSYLAVPRCGSDSTWPQLEAPPASALTSQLSAFEVQAAGGGAALLGTPVRLASAARGGAAGCPAFLRPQSVGSCDRALTLLGARSSDGGAAAQPELWVLERVAGEPGAVRIRSLARRACAARYLGASAALGYCGHLGQLFRGDDRHALLTWRLVPADT</sequence>
<dbReference type="PROSITE" id="PS00137">
    <property type="entry name" value="SUBTILASE_HIS"/>
    <property type="match status" value="1"/>
</dbReference>
<dbReference type="PRINTS" id="PR01217">
    <property type="entry name" value="PRICHEXTENSN"/>
</dbReference>
<feature type="region of interest" description="Disordered" evidence="10">
    <location>
        <begin position="840"/>
        <end position="884"/>
    </location>
</feature>
<feature type="domain" description="CBM20" evidence="12">
    <location>
        <begin position="884"/>
        <end position="998"/>
    </location>
</feature>
<feature type="active site" description="Charge relay system" evidence="9">
    <location>
        <position position="1313"/>
    </location>
</feature>
<evidence type="ECO:0000313" key="14">
    <source>
        <dbReference type="Proteomes" id="UP000239649"/>
    </source>
</evidence>
<keyword evidence="14" id="KW-1185">Reference proteome</keyword>
<feature type="region of interest" description="Disordered" evidence="10">
    <location>
        <begin position="1627"/>
        <end position="1667"/>
    </location>
</feature>
<dbReference type="GO" id="GO:0004252">
    <property type="term" value="F:serine-type endopeptidase activity"/>
    <property type="evidence" value="ECO:0007669"/>
    <property type="project" value="UniProtKB-UniRule"/>
</dbReference>
<comment type="similarity">
    <text evidence="2">Belongs to the glycosyltransferase 92 family.</text>
</comment>
<dbReference type="InterPro" id="IPR013784">
    <property type="entry name" value="Carb-bd-like_fold"/>
</dbReference>
<dbReference type="SMART" id="SM01065">
    <property type="entry name" value="CBM_2"/>
    <property type="match status" value="1"/>
</dbReference>
<evidence type="ECO:0000256" key="2">
    <source>
        <dbReference type="ARBA" id="ARBA00007647"/>
    </source>
</evidence>
<evidence type="ECO:0000256" key="4">
    <source>
        <dbReference type="ARBA" id="ARBA00022676"/>
    </source>
</evidence>
<keyword evidence="11" id="KW-0732">Signal</keyword>
<evidence type="ECO:0000256" key="10">
    <source>
        <dbReference type="SAM" id="MobiDB-lite"/>
    </source>
</evidence>
<protein>
    <submittedName>
        <fullName evidence="13">Low-CO2 inducible</fullName>
    </submittedName>
</protein>
<dbReference type="InterPro" id="IPR000209">
    <property type="entry name" value="Peptidase_S8/S53_dom"/>
</dbReference>
<dbReference type="PROSITE" id="PS51892">
    <property type="entry name" value="SUBTILASE"/>
    <property type="match status" value="1"/>
</dbReference>
<feature type="compositionally biased region" description="Pro residues" evidence="10">
    <location>
        <begin position="1908"/>
        <end position="1927"/>
    </location>
</feature>
<evidence type="ECO:0000256" key="3">
    <source>
        <dbReference type="ARBA" id="ARBA00022670"/>
    </source>
</evidence>
<dbReference type="Gene3D" id="2.60.40.10">
    <property type="entry name" value="Immunoglobulins"/>
    <property type="match status" value="1"/>
</dbReference>
<feature type="compositionally biased region" description="Low complexity" evidence="10">
    <location>
        <begin position="858"/>
        <end position="880"/>
    </location>
</feature>
<evidence type="ECO:0000259" key="12">
    <source>
        <dbReference type="PROSITE" id="PS51166"/>
    </source>
</evidence>
<evidence type="ECO:0000256" key="9">
    <source>
        <dbReference type="PROSITE-ProRule" id="PRU01240"/>
    </source>
</evidence>
<reference evidence="13 14" key="1">
    <citation type="journal article" date="2018" name="Plant J.">
        <title>Genome sequences of Chlorella sorokiniana UTEX 1602 and Micractinium conductrix SAG 241.80: implications to maltose excretion by a green alga.</title>
        <authorList>
            <person name="Arriola M.B."/>
            <person name="Velmurugan N."/>
            <person name="Zhang Y."/>
            <person name="Plunkett M.H."/>
            <person name="Hondzo H."/>
            <person name="Barney B.M."/>
        </authorList>
    </citation>
    <scope>NUCLEOTIDE SEQUENCE [LARGE SCALE GENOMIC DNA]</scope>
    <source>
        <strain evidence="13 14">SAG 241.80</strain>
    </source>
</reference>
<dbReference type="CDD" id="cd05467">
    <property type="entry name" value="CBM20"/>
    <property type="match status" value="1"/>
</dbReference>
<dbReference type="SUPFAM" id="SSF49452">
    <property type="entry name" value="Starch-binding domain-like"/>
    <property type="match status" value="1"/>
</dbReference>
<dbReference type="OrthoDB" id="2526284at2759"/>
<dbReference type="InterPro" id="IPR002044">
    <property type="entry name" value="CBM20"/>
</dbReference>
<dbReference type="Pfam" id="PF00082">
    <property type="entry name" value="Peptidase_S8"/>
    <property type="match status" value="1"/>
</dbReference>
<dbReference type="GO" id="GO:0006508">
    <property type="term" value="P:proteolysis"/>
    <property type="evidence" value="ECO:0007669"/>
    <property type="project" value="UniProtKB-KW"/>
</dbReference>
<feature type="region of interest" description="Disordered" evidence="10">
    <location>
        <begin position="816"/>
        <end position="835"/>
    </location>
</feature>
<feature type="active site" description="Charge relay system" evidence="9">
    <location>
        <position position="1370"/>
    </location>
</feature>
<dbReference type="InterPro" id="IPR023828">
    <property type="entry name" value="Peptidase_S8_Ser-AS"/>
</dbReference>
<dbReference type="GO" id="GO:0016020">
    <property type="term" value="C:membrane"/>
    <property type="evidence" value="ECO:0007669"/>
    <property type="project" value="UniProtKB-SubCell"/>
</dbReference>
<comment type="subcellular location">
    <subcellularLocation>
        <location evidence="1">Membrane</location>
    </subcellularLocation>
</comment>
<dbReference type="PANTHER" id="PTHR38016">
    <property type="entry name" value="UNNAMED PRODUCT"/>
    <property type="match status" value="1"/>
</dbReference>
<accession>A0A2P6V157</accession>
<feature type="compositionally biased region" description="Pro residues" evidence="10">
    <location>
        <begin position="1776"/>
        <end position="1888"/>
    </location>
</feature>
<dbReference type="Pfam" id="PF18599">
    <property type="entry name" value="LCIB_C_CA"/>
    <property type="match status" value="1"/>
</dbReference>
<dbReference type="Pfam" id="PF01697">
    <property type="entry name" value="Glyco_transf_92"/>
    <property type="match status" value="1"/>
</dbReference>
<dbReference type="InterPro" id="IPR008166">
    <property type="entry name" value="Glyco_transf_92"/>
</dbReference>
<dbReference type="PANTHER" id="PTHR38016:SF1">
    <property type="entry name" value="LIMITING CO2-INDUCIBLE PROTEIN B_C BETA CARBONYIC ANHYDRASE DOMAIN-CONTAINING PROTEIN"/>
    <property type="match status" value="1"/>
</dbReference>
<evidence type="ECO:0000313" key="13">
    <source>
        <dbReference type="EMBL" id="PSC67774.1"/>
    </source>
</evidence>
<dbReference type="SUPFAM" id="SSF52743">
    <property type="entry name" value="Subtilisin-like"/>
    <property type="match status" value="1"/>
</dbReference>
<evidence type="ECO:0000256" key="7">
    <source>
        <dbReference type="ARBA" id="ARBA00022825"/>
    </source>
</evidence>
<feature type="region of interest" description="Disordered" evidence="10">
    <location>
        <begin position="714"/>
        <end position="734"/>
    </location>
</feature>
<feature type="signal peptide" evidence="11">
    <location>
        <begin position="1"/>
        <end position="39"/>
    </location>
</feature>
<feature type="region of interest" description="Disordered" evidence="10">
    <location>
        <begin position="40"/>
        <end position="91"/>
    </location>
</feature>
<keyword evidence="5" id="KW-0808">Transferase</keyword>
<dbReference type="InterPro" id="IPR040703">
    <property type="entry name" value="LCIB/C_CA"/>
</dbReference>
<dbReference type="InterPro" id="IPR022398">
    <property type="entry name" value="Peptidase_S8_His-AS"/>
</dbReference>
<dbReference type="InterPro" id="IPR013783">
    <property type="entry name" value="Ig-like_fold"/>
</dbReference>
<dbReference type="Gene3D" id="3.40.50.200">
    <property type="entry name" value="Peptidase S8/S53 domain"/>
    <property type="match status" value="1"/>
</dbReference>
<dbReference type="PROSITE" id="PS00138">
    <property type="entry name" value="SUBTILASE_SER"/>
    <property type="match status" value="1"/>
</dbReference>
<dbReference type="Pfam" id="PF00686">
    <property type="entry name" value="CBM_20"/>
    <property type="match status" value="1"/>
</dbReference>
<keyword evidence="4" id="KW-0328">Glycosyltransferase</keyword>
<evidence type="ECO:0000256" key="5">
    <source>
        <dbReference type="ARBA" id="ARBA00022679"/>
    </source>
</evidence>
<feature type="chain" id="PRO_5015186204" evidence="11">
    <location>
        <begin position="40"/>
        <end position="2106"/>
    </location>
</feature>
<dbReference type="GO" id="GO:2001070">
    <property type="term" value="F:starch binding"/>
    <property type="evidence" value="ECO:0007669"/>
    <property type="project" value="InterPro"/>
</dbReference>
<comment type="similarity">
    <text evidence="9">Belongs to the peptidase S8 family.</text>
</comment>
<dbReference type="GO" id="GO:0016757">
    <property type="term" value="F:glycosyltransferase activity"/>
    <property type="evidence" value="ECO:0007669"/>
    <property type="project" value="UniProtKB-KW"/>
</dbReference>